<name>A0ACB9MEA9_9MYRT</name>
<evidence type="ECO:0000313" key="2">
    <source>
        <dbReference type="Proteomes" id="UP001057402"/>
    </source>
</evidence>
<protein>
    <submittedName>
        <fullName evidence="1">Uncharacterized protein</fullName>
    </submittedName>
</protein>
<reference evidence="2" key="1">
    <citation type="journal article" date="2023" name="Front. Plant Sci.">
        <title>Chromosomal-level genome assembly of Melastoma candidum provides insights into trichome evolution.</title>
        <authorList>
            <person name="Zhong Y."/>
            <person name="Wu W."/>
            <person name="Sun C."/>
            <person name="Zou P."/>
            <person name="Liu Y."/>
            <person name="Dai S."/>
            <person name="Zhou R."/>
        </authorList>
    </citation>
    <scope>NUCLEOTIDE SEQUENCE [LARGE SCALE GENOMIC DNA]</scope>
</reference>
<dbReference type="Proteomes" id="UP001057402">
    <property type="component" value="Chromosome 10"/>
</dbReference>
<comment type="caution">
    <text evidence="1">The sequence shown here is derived from an EMBL/GenBank/DDBJ whole genome shotgun (WGS) entry which is preliminary data.</text>
</comment>
<organism evidence="1 2">
    <name type="scientific">Melastoma candidum</name>
    <dbReference type="NCBI Taxonomy" id="119954"/>
    <lineage>
        <taxon>Eukaryota</taxon>
        <taxon>Viridiplantae</taxon>
        <taxon>Streptophyta</taxon>
        <taxon>Embryophyta</taxon>
        <taxon>Tracheophyta</taxon>
        <taxon>Spermatophyta</taxon>
        <taxon>Magnoliopsida</taxon>
        <taxon>eudicotyledons</taxon>
        <taxon>Gunneridae</taxon>
        <taxon>Pentapetalae</taxon>
        <taxon>rosids</taxon>
        <taxon>malvids</taxon>
        <taxon>Myrtales</taxon>
        <taxon>Melastomataceae</taxon>
        <taxon>Melastomatoideae</taxon>
        <taxon>Melastomateae</taxon>
        <taxon>Melastoma</taxon>
    </lineage>
</organism>
<keyword evidence="2" id="KW-1185">Reference proteome</keyword>
<gene>
    <name evidence="1" type="ORF">MLD38_035106</name>
</gene>
<proteinExistence type="predicted"/>
<sequence>MCLHRQLRDDSRDLCIFLRRIKSLRPRVVTVSEREGNHNSPSFLRRFAEAVEHYTALFESLEATLPPSSRERLEVEEVWYGREIRDIVAEEGALRKERHERLNAGSRSSVAQVSATCRSAPLPRPRPSFCSDSTTRPRVTSSNSGRTRPSWGGKRGRSSRSPRGVDG</sequence>
<accession>A0ACB9MEA9</accession>
<dbReference type="EMBL" id="CM042889">
    <property type="protein sequence ID" value="KAI4321759.1"/>
    <property type="molecule type" value="Genomic_DNA"/>
</dbReference>
<evidence type="ECO:0000313" key="1">
    <source>
        <dbReference type="EMBL" id="KAI4321759.1"/>
    </source>
</evidence>